<dbReference type="HOGENOM" id="CLU_1118774_0_0_7"/>
<keyword evidence="3" id="KW-1185">Reference proteome</keyword>
<dbReference type="AlphaFoldDB" id="C4XP29"/>
<dbReference type="RefSeq" id="WP_015862662.1">
    <property type="nucleotide sequence ID" value="NC_012796.1"/>
</dbReference>
<dbReference type="InterPro" id="IPR016181">
    <property type="entry name" value="Acyl_CoA_acyltransferase"/>
</dbReference>
<protein>
    <recommendedName>
        <fullName evidence="1">N-acetyltransferase domain-containing protein</fullName>
    </recommendedName>
</protein>
<name>C4XP29_SOLM1</name>
<evidence type="ECO:0000313" key="3">
    <source>
        <dbReference type="Proteomes" id="UP000009071"/>
    </source>
</evidence>
<dbReference type="InterPro" id="IPR000182">
    <property type="entry name" value="GNAT_dom"/>
</dbReference>
<reference evidence="2 3" key="1">
    <citation type="journal article" date="2009" name="Genome Res.">
        <title>Whole genome sequence of Desulfovibrio magneticus strain RS-1 revealed common gene clusters in magnetotactic bacteria.</title>
        <authorList>
            <person name="Nakazawa H."/>
            <person name="Arakaki A."/>
            <person name="Narita-Yamada S."/>
            <person name="Yashiro I."/>
            <person name="Jinno K."/>
            <person name="Aoki N."/>
            <person name="Tsuruyama A."/>
            <person name="Okamura Y."/>
            <person name="Tanikawa S."/>
            <person name="Fujita N."/>
            <person name="Takeyama H."/>
            <person name="Matsunaga T."/>
        </authorList>
    </citation>
    <scope>NUCLEOTIDE SEQUENCE [LARGE SCALE GENOMIC DNA]</scope>
    <source>
        <strain evidence="3">ATCC 700980 / DSM 13731 / RS-1</strain>
    </source>
</reference>
<evidence type="ECO:0000259" key="1">
    <source>
        <dbReference type="PROSITE" id="PS51186"/>
    </source>
</evidence>
<organism evidence="2 3">
    <name type="scientific">Solidesulfovibrio magneticus (strain ATCC 700980 / DSM 13731 / RS-1)</name>
    <name type="common">Desulfovibrio magneticus</name>
    <dbReference type="NCBI Taxonomy" id="573370"/>
    <lineage>
        <taxon>Bacteria</taxon>
        <taxon>Pseudomonadati</taxon>
        <taxon>Thermodesulfobacteriota</taxon>
        <taxon>Desulfovibrionia</taxon>
        <taxon>Desulfovibrionales</taxon>
        <taxon>Desulfovibrionaceae</taxon>
        <taxon>Solidesulfovibrio</taxon>
    </lineage>
</organism>
<dbReference type="STRING" id="573370.DMR_40390"/>
<accession>C4XP29</accession>
<gene>
    <name evidence="2" type="ordered locus">DMR_40390</name>
</gene>
<feature type="domain" description="N-acetyltransferase" evidence="1">
    <location>
        <begin position="107"/>
        <end position="245"/>
    </location>
</feature>
<dbReference type="Pfam" id="PF00583">
    <property type="entry name" value="Acetyltransf_1"/>
    <property type="match status" value="1"/>
</dbReference>
<dbReference type="CDD" id="cd04301">
    <property type="entry name" value="NAT_SF"/>
    <property type="match status" value="1"/>
</dbReference>
<dbReference type="Gene3D" id="3.40.630.30">
    <property type="match status" value="1"/>
</dbReference>
<dbReference type="KEGG" id="dma:DMR_40390"/>
<dbReference type="EMBL" id="AP010904">
    <property type="protein sequence ID" value="BAH77530.1"/>
    <property type="molecule type" value="Genomic_DNA"/>
</dbReference>
<evidence type="ECO:0000313" key="2">
    <source>
        <dbReference type="EMBL" id="BAH77530.1"/>
    </source>
</evidence>
<dbReference type="Proteomes" id="UP000009071">
    <property type="component" value="Chromosome"/>
</dbReference>
<dbReference type="SUPFAM" id="SSF55729">
    <property type="entry name" value="Acyl-CoA N-acyltransferases (Nat)"/>
    <property type="match status" value="1"/>
</dbReference>
<proteinExistence type="predicted"/>
<dbReference type="GO" id="GO:0016747">
    <property type="term" value="F:acyltransferase activity, transferring groups other than amino-acyl groups"/>
    <property type="evidence" value="ECO:0007669"/>
    <property type="project" value="InterPro"/>
</dbReference>
<dbReference type="OrthoDB" id="8453373at2"/>
<sequence>MKVVLTPLSWDSEKLGLPCASLRGPWPTRPEAMTAAVVEALSAAASAALVVAKTPVGICDPAALQGALPSWTVQALGVEVVHVRPPGEPTADSPDETTFFSNALDPTPFLELAWDMHFSRYHLDAAIGSARAVSLWRASITEHCLGFAQEVAVAKHHGRPAGLATLHLEAEAVRLHIVGVLAWARGQGVGRRLLEAVIARHGRARALLVEAHAGNRAAAALYGAVGCRPTSRHDVLHFWNKRGLNGDG</sequence>
<dbReference type="PROSITE" id="PS51186">
    <property type="entry name" value="GNAT"/>
    <property type="match status" value="1"/>
</dbReference>